<name>A0A2S6G698_9GAMM</name>
<dbReference type="Pfam" id="PF05139">
    <property type="entry name" value="Erythro_esteras"/>
    <property type="match status" value="1"/>
</dbReference>
<sequence length="443" mass="50686">MTESTNQSLQELKQALVPLKNRPEDYDPILQLGRNKSLILLGEASHGTHEFYEARAQITKRLILEQDLQAVAVEADWPAAYRVNRYVQGLGEDTSAEQALEDFQRFPLWMWRNTEVLEFIEWLRAHNDSLPPERRVGFYGLDMYSLYESIDAVLAYLDSVDAEAAEEARRHYGCLGHMTDEQQYGLGVVTGRRPSCEDEVVAQLVELQRKAPEYVRRDGMVARDEQFQAEQNARLVRNAEHYYRAMFGERDNTWNLRDEHMTETLAALREHLSARAGKPAKLAVWEHNSHLGDARATQMGQRGDHNVGQLTRERFGNEALLVGFTTYGGAVSAASSWGGKVQHKAVREALPGSYEYLFHQTGEPAFFVKLGEDAPWILRSPRLERAIGVLYLPHSERASHYFVSELPRQFDAVFHFDRTHALKPLDHVSKWLDETPETYPFGV</sequence>
<accession>A0A2S6G698</accession>
<dbReference type="Proteomes" id="UP000239446">
    <property type="component" value="Unassembled WGS sequence"/>
</dbReference>
<dbReference type="PANTHER" id="PTHR31299">
    <property type="entry name" value="ESTERASE, PUTATIVE (AFU_ORTHOLOGUE AFUA_1G05850)-RELATED"/>
    <property type="match status" value="1"/>
</dbReference>
<evidence type="ECO:0000313" key="3">
    <source>
        <dbReference type="Proteomes" id="UP000239446"/>
    </source>
</evidence>
<reference evidence="2 3" key="2">
    <citation type="submission" date="2018-02" db="EMBL/GenBank/DDBJ databases">
        <title>Subsurface microbial communities from deep shales in Ohio and West Virginia, USA.</title>
        <authorList>
            <person name="Wrighton K."/>
        </authorList>
    </citation>
    <scope>NUCLEOTIDE SEQUENCE [LARGE SCALE GENOMIC DNA]</scope>
    <source>
        <strain evidence="2 3">UTICA-S1B9</strain>
    </source>
</reference>
<dbReference type="EMBL" id="PTIT01000011">
    <property type="protein sequence ID" value="PPK51497.1"/>
    <property type="molecule type" value="Genomic_DNA"/>
</dbReference>
<dbReference type="RefSeq" id="WP_104416115.1">
    <property type="nucleotide sequence ID" value="NZ_PTIT01000011.1"/>
</dbReference>
<proteinExistence type="predicted"/>
<dbReference type="AlphaFoldDB" id="A0A2S6G698"/>
<dbReference type="InterPro" id="IPR014622">
    <property type="entry name" value="UCP036794_erythomycin"/>
</dbReference>
<dbReference type="GO" id="GO:0046677">
    <property type="term" value="P:response to antibiotic"/>
    <property type="evidence" value="ECO:0007669"/>
    <property type="project" value="InterPro"/>
</dbReference>
<dbReference type="Gene3D" id="1.20.1440.30">
    <property type="entry name" value="Biosynthetic Protein domain"/>
    <property type="match status" value="1"/>
</dbReference>
<dbReference type="EMBL" id="PTIU01000011">
    <property type="protein sequence ID" value="PPK54657.1"/>
    <property type="molecule type" value="Genomic_DNA"/>
</dbReference>
<dbReference type="CDD" id="cd14728">
    <property type="entry name" value="Ere-like"/>
    <property type="match status" value="1"/>
</dbReference>
<dbReference type="Proteomes" id="UP000239648">
    <property type="component" value="Unassembled WGS sequence"/>
</dbReference>
<dbReference type="InterPro" id="IPR007815">
    <property type="entry name" value="Emycin_Estase"/>
</dbReference>
<keyword evidence="4" id="KW-1185">Reference proteome</keyword>
<gene>
    <name evidence="2" type="ORF">B0H24_101110</name>
    <name evidence="1" type="ORF">BY455_11110</name>
</gene>
<evidence type="ECO:0000313" key="2">
    <source>
        <dbReference type="EMBL" id="PPK54657.1"/>
    </source>
</evidence>
<dbReference type="PIRSF" id="PIRSF036794">
    <property type="entry name" value="UCP_erythr_ester"/>
    <property type="match status" value="1"/>
</dbReference>
<dbReference type="Gene3D" id="3.40.1660.10">
    <property type="entry name" value="EreA-like (biosynthetic domain)"/>
    <property type="match status" value="1"/>
</dbReference>
<dbReference type="InterPro" id="IPR052036">
    <property type="entry name" value="Hydrolase/PRTase-associated"/>
</dbReference>
<evidence type="ECO:0000313" key="1">
    <source>
        <dbReference type="EMBL" id="PPK51497.1"/>
    </source>
</evidence>
<organism evidence="2 3">
    <name type="scientific">Marinobacter persicus</name>
    <dbReference type="NCBI Taxonomy" id="930118"/>
    <lineage>
        <taxon>Bacteria</taxon>
        <taxon>Pseudomonadati</taxon>
        <taxon>Pseudomonadota</taxon>
        <taxon>Gammaproteobacteria</taxon>
        <taxon>Pseudomonadales</taxon>
        <taxon>Marinobacteraceae</taxon>
        <taxon>Marinobacter</taxon>
    </lineage>
</organism>
<evidence type="ECO:0000313" key="4">
    <source>
        <dbReference type="Proteomes" id="UP000239648"/>
    </source>
</evidence>
<comment type="caution">
    <text evidence="2">The sequence shown here is derived from an EMBL/GenBank/DDBJ whole genome shotgun (WGS) entry which is preliminary data.</text>
</comment>
<dbReference type="OrthoDB" id="9810066at2"/>
<dbReference type="SUPFAM" id="SSF159501">
    <property type="entry name" value="EreA/ChaN-like"/>
    <property type="match status" value="1"/>
</dbReference>
<dbReference type="Gene3D" id="3.30.1870.10">
    <property type="entry name" value="EreA-like, domain 2"/>
    <property type="match status" value="1"/>
</dbReference>
<reference evidence="1 4" key="1">
    <citation type="submission" date="2018-02" db="EMBL/GenBank/DDBJ databases">
        <title>Deep subsurface shale carbon reservoir microbial communities from Ohio and West Virginia, USA.</title>
        <authorList>
            <person name="Wrighton K."/>
        </authorList>
    </citation>
    <scope>NUCLEOTIDE SEQUENCE [LARGE SCALE GENOMIC DNA]</scope>
    <source>
        <strain evidence="1 4">UTICA-S1B6</strain>
    </source>
</reference>
<dbReference type="PANTHER" id="PTHR31299:SF0">
    <property type="entry name" value="ESTERASE, PUTATIVE (AFU_ORTHOLOGUE AFUA_1G05850)-RELATED"/>
    <property type="match status" value="1"/>
</dbReference>
<protein>
    <submittedName>
        <fullName evidence="2">Erythromycin esterase-like protein</fullName>
    </submittedName>
</protein>